<feature type="signal peptide" evidence="3">
    <location>
        <begin position="1"/>
        <end position="23"/>
    </location>
</feature>
<keyword evidence="6" id="KW-1185">Reference proteome</keyword>
<evidence type="ECO:0000256" key="3">
    <source>
        <dbReference type="SAM" id="SignalP"/>
    </source>
</evidence>
<evidence type="ECO:0000256" key="2">
    <source>
        <dbReference type="SAM" id="Phobius"/>
    </source>
</evidence>
<name>A0AAV5W603_9BILA</name>
<dbReference type="Proteomes" id="UP001432322">
    <property type="component" value="Unassembled WGS sequence"/>
</dbReference>
<organism evidence="5 6">
    <name type="scientific">Pristionchus fissidentatus</name>
    <dbReference type="NCBI Taxonomy" id="1538716"/>
    <lineage>
        <taxon>Eukaryota</taxon>
        <taxon>Metazoa</taxon>
        <taxon>Ecdysozoa</taxon>
        <taxon>Nematoda</taxon>
        <taxon>Chromadorea</taxon>
        <taxon>Rhabditida</taxon>
        <taxon>Rhabditina</taxon>
        <taxon>Diplogasteromorpha</taxon>
        <taxon>Diplogasteroidea</taxon>
        <taxon>Neodiplogasteridae</taxon>
        <taxon>Pristionchus</taxon>
    </lineage>
</organism>
<evidence type="ECO:0000313" key="5">
    <source>
        <dbReference type="EMBL" id="GMT25512.1"/>
    </source>
</evidence>
<gene>
    <name evidence="5" type="ORF">PFISCL1PPCAC_16809</name>
</gene>
<dbReference type="PANTHER" id="PTHR14684:SF2">
    <property type="entry name" value="THIOREDOXIN DOMAIN-CONTAINING PROTEIN 15"/>
    <property type="match status" value="1"/>
</dbReference>
<dbReference type="SUPFAM" id="SSF52833">
    <property type="entry name" value="Thioredoxin-like"/>
    <property type="match status" value="1"/>
</dbReference>
<keyword evidence="3" id="KW-0732">Signal</keyword>
<feature type="domain" description="Thioredoxin" evidence="4">
    <location>
        <begin position="151"/>
        <end position="278"/>
    </location>
</feature>
<proteinExistence type="predicted"/>
<feature type="chain" id="PRO_5043562951" description="Thioredoxin domain-containing protein" evidence="3">
    <location>
        <begin position="24"/>
        <end position="341"/>
    </location>
</feature>
<keyword evidence="2" id="KW-0472">Membrane</keyword>
<dbReference type="EMBL" id="BTSY01000004">
    <property type="protein sequence ID" value="GMT25512.1"/>
    <property type="molecule type" value="Genomic_DNA"/>
</dbReference>
<dbReference type="InterPro" id="IPR042418">
    <property type="entry name" value="TXNDC15"/>
</dbReference>
<dbReference type="AlphaFoldDB" id="A0AAV5W603"/>
<keyword evidence="2" id="KW-1133">Transmembrane helix</keyword>
<feature type="region of interest" description="Disordered" evidence="1">
    <location>
        <begin position="29"/>
        <end position="58"/>
    </location>
</feature>
<dbReference type="GO" id="GO:0005929">
    <property type="term" value="C:cilium"/>
    <property type="evidence" value="ECO:0007669"/>
    <property type="project" value="TreeGrafter"/>
</dbReference>
<dbReference type="GO" id="GO:0060271">
    <property type="term" value="P:cilium assembly"/>
    <property type="evidence" value="ECO:0007669"/>
    <property type="project" value="TreeGrafter"/>
</dbReference>
<dbReference type="InterPro" id="IPR036249">
    <property type="entry name" value="Thioredoxin-like_sf"/>
</dbReference>
<feature type="compositionally biased region" description="Low complexity" evidence="1">
    <location>
        <begin position="34"/>
        <end position="52"/>
    </location>
</feature>
<dbReference type="PROSITE" id="PS51352">
    <property type="entry name" value="THIOREDOXIN_2"/>
    <property type="match status" value="1"/>
</dbReference>
<dbReference type="Pfam" id="PF00085">
    <property type="entry name" value="Thioredoxin"/>
    <property type="match status" value="1"/>
</dbReference>
<evidence type="ECO:0000313" key="6">
    <source>
        <dbReference type="Proteomes" id="UP001432322"/>
    </source>
</evidence>
<comment type="caution">
    <text evidence="5">The sequence shown here is derived from an EMBL/GenBank/DDBJ whole genome shotgun (WGS) entry which is preliminary data.</text>
</comment>
<dbReference type="PANTHER" id="PTHR14684">
    <property type="entry name" value="THIOREDOXIN DOMAIN-CONTAINING PROTEIN 15"/>
    <property type="match status" value="1"/>
</dbReference>
<feature type="non-terminal residue" evidence="5">
    <location>
        <position position="1"/>
    </location>
</feature>
<dbReference type="Gene3D" id="3.40.30.10">
    <property type="entry name" value="Glutaredoxin"/>
    <property type="match status" value="1"/>
</dbReference>
<protein>
    <recommendedName>
        <fullName evidence="4">Thioredoxin domain-containing protein</fullName>
    </recommendedName>
</protein>
<keyword evidence="2" id="KW-0812">Transmembrane</keyword>
<evidence type="ECO:0000256" key="1">
    <source>
        <dbReference type="SAM" id="MobiDB-lite"/>
    </source>
</evidence>
<sequence>KMLPYRLAVLLLLCLSIGAASEAEVGTASEQDNAAASETGAAEQADAGVEAATVEDGDGEAGKHVVMDIATGEIAEVEPEIEYEWKPFLEEFANATCPNLQGLHRWQILVDYQCPGLRSWYSCIDDLLELPQYRRYRCRRILFRWEKIAVNRTAAKNPNEIAIRPEEVHMAGANFIAALKERGRHGSNFCMMMMFFAPSCPFSAHWAPYFNALPPRYKEILFVAVNASDPANNRMNSRLGIAGTPTMVLYVDGVPVARVDEQADPATHLPKFIEGFTDWYTTGDLQPFPEGNVQVVTNRETTDYWLVVSVVVYMIATIYHVVGYTAVGKRKWAELLQRVRG</sequence>
<reference evidence="5" key="1">
    <citation type="submission" date="2023-10" db="EMBL/GenBank/DDBJ databases">
        <title>Genome assembly of Pristionchus species.</title>
        <authorList>
            <person name="Yoshida K."/>
            <person name="Sommer R.J."/>
        </authorList>
    </citation>
    <scope>NUCLEOTIDE SEQUENCE</scope>
    <source>
        <strain evidence="5">RS5133</strain>
    </source>
</reference>
<accession>A0AAV5W603</accession>
<feature type="transmembrane region" description="Helical" evidence="2">
    <location>
        <begin position="304"/>
        <end position="327"/>
    </location>
</feature>
<dbReference type="InterPro" id="IPR013766">
    <property type="entry name" value="Thioredoxin_domain"/>
</dbReference>
<evidence type="ECO:0000259" key="4">
    <source>
        <dbReference type="PROSITE" id="PS51352"/>
    </source>
</evidence>